<evidence type="ECO:0000313" key="2">
    <source>
        <dbReference type="Proteomes" id="UP001459714"/>
    </source>
</evidence>
<sequence length="45" mass="5442">MATRPILVTVLKSKTPYFGDEIESRHHFEPKNFIFWRRDLFSSPF</sequence>
<comment type="caution">
    <text evidence="1">The sequence shown here is derived from an EMBL/GenBank/DDBJ whole genome shotgun (WGS) entry which is preliminary data.</text>
</comment>
<organism evidence="1 2">
    <name type="scientific">Caldifermentibacillus hisashii</name>
    <dbReference type="NCBI Taxonomy" id="996558"/>
    <lineage>
        <taxon>Bacteria</taxon>
        <taxon>Bacillati</taxon>
        <taxon>Bacillota</taxon>
        <taxon>Bacilli</taxon>
        <taxon>Bacillales</taxon>
        <taxon>Bacillaceae</taxon>
        <taxon>Caldifermentibacillus</taxon>
    </lineage>
</organism>
<evidence type="ECO:0000313" key="1">
    <source>
        <dbReference type="EMBL" id="MEL3957973.1"/>
    </source>
</evidence>
<gene>
    <name evidence="1" type="ORF">NST17_12315</name>
</gene>
<dbReference type="Proteomes" id="UP001459714">
    <property type="component" value="Unassembled WGS sequence"/>
</dbReference>
<protein>
    <submittedName>
        <fullName evidence="1">Uncharacterized protein</fullName>
    </submittedName>
</protein>
<accession>A0ABU9JYN0</accession>
<reference evidence="1 2" key="1">
    <citation type="submission" date="2024-03" db="EMBL/GenBank/DDBJ databases">
        <title>Bacilli Hybrid Assemblies.</title>
        <authorList>
            <person name="Kovac J."/>
        </authorList>
    </citation>
    <scope>NUCLEOTIDE SEQUENCE [LARGE SCALE GENOMIC DNA]</scope>
    <source>
        <strain evidence="1 2">FSL M8-0022</strain>
    </source>
</reference>
<dbReference type="RefSeq" id="WP_342020337.1">
    <property type="nucleotide sequence ID" value="NZ_JBBYAK010000001.1"/>
</dbReference>
<dbReference type="EMBL" id="JBBYAK010000001">
    <property type="protein sequence ID" value="MEL3957973.1"/>
    <property type="molecule type" value="Genomic_DNA"/>
</dbReference>
<keyword evidence="2" id="KW-1185">Reference proteome</keyword>
<name>A0ABU9JYN0_9BACI</name>
<proteinExistence type="predicted"/>